<dbReference type="InterPro" id="IPR000953">
    <property type="entry name" value="Chromo/chromo_shadow_dom"/>
</dbReference>
<dbReference type="CDD" id="cd00303">
    <property type="entry name" value="retropepsin_like"/>
    <property type="match status" value="1"/>
</dbReference>
<dbReference type="Pfam" id="PF00385">
    <property type="entry name" value="Chromo"/>
    <property type="match status" value="1"/>
</dbReference>
<feature type="domain" description="Chromo" evidence="2">
    <location>
        <begin position="636"/>
        <end position="674"/>
    </location>
</feature>
<reference evidence="3" key="1">
    <citation type="submission" date="2022-08" db="UniProtKB">
        <authorList>
            <consortium name="EnsemblMetazoa"/>
        </authorList>
    </citation>
    <scope>IDENTIFICATION</scope>
    <source>
        <strain evidence="3">05x7-T-G4-1.051#20</strain>
    </source>
</reference>
<sequence>MATGINLKKFSGSENVHLWLSHLDSWQKFHNVTDGAALLAIGCSLEGQAETWLQTLSPRQRNNLTEFKECLKNRFAPQETNFTLLSIRQQAGETADVYLSRAEKTALGHDLPEIYKVQFAIQGLENQVKARVISKEPKTFQELRHAVSLAKAQLECNTTEDMNNLTLVALAAQLKDSLKAEISALTQSNCQSKNGQPEPWSKPPNPHPQWQQFAPPPPGYSVPVCQTNFAVPPTSYQQQPPVQPQVQPSAQQWPQATNNGPQVRQYQRASRVCKGCGIDKSSIQSTNATDAVAVGGEVHRSLGVLSLPISFDGFVFTHDFQVYDKFHQPLILGLDFLRANDAVLSIAQNTLSLKDPISNHVLAIDVNSGLARVCQTVTVNPGCVMAIEVFISSSLKGAHVLLEPSQQLPKLGLAGAKCLVDTLNNEIHYMQVINPTTDPITLSANTCIASATVVNPDTVLSLDNPKPSNTDSDPKPPQEETTHNHPRKLKNQRMSYPVLLQYPSFLLHLNTIKRLSSIKMKTVDLSNLNTKHNQTLKPYNDPDHRPSFDPPRQDEPIDDAHYPPDPVIPQPPDTPIDATHQPPETAPVQQTIQVQEEPKLPPTQTADNPAPHPQRLPAQCSSDSSVQTQDVSDKTYFVDKLLRYKFVKGKKLFRVKWLGYGERTWEPEENLPPCLVRKFHITKTQQGTPGLPPTLFLICLVSLLGVVPTGNAATYQRLNYGVLFEQQQQLYLGQEYWSHTFQIPLPKKVYLHRELYCNNAPHCKYGKHVIKTLNALRTQTMANLNATVHDIHMLIPQSFQDLNPSSAHLDLDPSATFLTL</sequence>
<organism evidence="3 4">
    <name type="scientific">Magallana gigas</name>
    <name type="common">Pacific oyster</name>
    <name type="synonym">Crassostrea gigas</name>
    <dbReference type="NCBI Taxonomy" id="29159"/>
    <lineage>
        <taxon>Eukaryota</taxon>
        <taxon>Metazoa</taxon>
        <taxon>Spiralia</taxon>
        <taxon>Lophotrochozoa</taxon>
        <taxon>Mollusca</taxon>
        <taxon>Bivalvia</taxon>
        <taxon>Autobranchia</taxon>
        <taxon>Pteriomorphia</taxon>
        <taxon>Ostreida</taxon>
        <taxon>Ostreoidea</taxon>
        <taxon>Ostreidae</taxon>
        <taxon>Magallana</taxon>
    </lineage>
</organism>
<feature type="region of interest" description="Disordered" evidence="1">
    <location>
        <begin position="458"/>
        <end position="491"/>
    </location>
</feature>
<dbReference type="InterPro" id="IPR021109">
    <property type="entry name" value="Peptidase_aspartic_dom_sf"/>
</dbReference>
<dbReference type="Gene3D" id="2.40.70.10">
    <property type="entry name" value="Acid Proteases"/>
    <property type="match status" value="1"/>
</dbReference>
<dbReference type="InterPro" id="IPR016197">
    <property type="entry name" value="Chromo-like_dom_sf"/>
</dbReference>
<feature type="compositionally biased region" description="Basic and acidic residues" evidence="1">
    <location>
        <begin position="472"/>
        <end position="483"/>
    </location>
</feature>
<dbReference type="Proteomes" id="UP000005408">
    <property type="component" value="Unassembled WGS sequence"/>
</dbReference>
<protein>
    <recommendedName>
        <fullName evidence="2">Chromo domain-containing protein</fullName>
    </recommendedName>
</protein>
<evidence type="ECO:0000256" key="1">
    <source>
        <dbReference type="SAM" id="MobiDB-lite"/>
    </source>
</evidence>
<keyword evidence="4" id="KW-1185">Reference proteome</keyword>
<dbReference type="CDD" id="cd00024">
    <property type="entry name" value="CD_CSD"/>
    <property type="match status" value="1"/>
</dbReference>
<dbReference type="AlphaFoldDB" id="A0A8W8N0V7"/>
<dbReference type="Pfam" id="PF03732">
    <property type="entry name" value="Retrotrans_gag"/>
    <property type="match status" value="1"/>
</dbReference>
<dbReference type="PROSITE" id="PS50013">
    <property type="entry name" value="CHROMO_2"/>
    <property type="match status" value="1"/>
</dbReference>
<dbReference type="EnsemblMetazoa" id="G35459.1">
    <property type="protein sequence ID" value="G35459.1:cds"/>
    <property type="gene ID" value="G35459"/>
</dbReference>
<feature type="region of interest" description="Disordered" evidence="1">
    <location>
        <begin position="189"/>
        <end position="217"/>
    </location>
</feature>
<accession>A0A8W8N0V7</accession>
<evidence type="ECO:0000259" key="2">
    <source>
        <dbReference type="PROSITE" id="PS50013"/>
    </source>
</evidence>
<dbReference type="InterPro" id="IPR005162">
    <property type="entry name" value="Retrotrans_gag_dom"/>
</dbReference>
<dbReference type="SUPFAM" id="SSF54160">
    <property type="entry name" value="Chromo domain-like"/>
    <property type="match status" value="1"/>
</dbReference>
<dbReference type="Gene3D" id="2.40.50.40">
    <property type="match status" value="1"/>
</dbReference>
<dbReference type="InterPro" id="IPR023780">
    <property type="entry name" value="Chromo_domain"/>
</dbReference>
<evidence type="ECO:0000313" key="4">
    <source>
        <dbReference type="Proteomes" id="UP000005408"/>
    </source>
</evidence>
<name>A0A8W8N0V7_MAGGI</name>
<proteinExistence type="predicted"/>
<feature type="compositionally biased region" description="Basic and acidic residues" evidence="1">
    <location>
        <begin position="540"/>
        <end position="562"/>
    </location>
</feature>
<feature type="region of interest" description="Disordered" evidence="1">
    <location>
        <begin position="529"/>
        <end position="629"/>
    </location>
</feature>
<dbReference type="SMART" id="SM00298">
    <property type="entry name" value="CHROMO"/>
    <property type="match status" value="1"/>
</dbReference>
<feature type="compositionally biased region" description="Pro residues" evidence="1">
    <location>
        <begin position="563"/>
        <end position="574"/>
    </location>
</feature>
<evidence type="ECO:0000313" key="3">
    <source>
        <dbReference type="EnsemblMetazoa" id="G35459.1:cds"/>
    </source>
</evidence>